<dbReference type="AlphaFoldDB" id="V5WDP6"/>
<dbReference type="InterPro" id="IPR036291">
    <property type="entry name" value="NAD(P)-bd_dom_sf"/>
</dbReference>
<keyword evidence="16" id="KW-1185">Reference proteome</keyword>
<dbReference type="GO" id="GO:0051287">
    <property type="term" value="F:NAD binding"/>
    <property type="evidence" value="ECO:0007669"/>
    <property type="project" value="InterPro"/>
</dbReference>
<dbReference type="HAMAP" id="MF_00394">
    <property type="entry name" value="NAD_Glyc3P_dehydrog"/>
    <property type="match status" value="1"/>
</dbReference>
<feature type="binding site" evidence="7">
    <location>
        <position position="142"/>
    </location>
    <ligand>
        <name>sn-glycerol 3-phosphate</name>
        <dbReference type="ChEBI" id="CHEBI:57597"/>
    </ligand>
</feature>
<dbReference type="STRING" id="1307761.L21SP2_0300"/>
<keyword evidence="7" id="KW-0521">NADP</keyword>
<dbReference type="GO" id="GO:0046167">
    <property type="term" value="P:glycerol-3-phosphate biosynthetic process"/>
    <property type="evidence" value="ECO:0007669"/>
    <property type="project" value="UniProtKB-UniRule"/>
</dbReference>
<evidence type="ECO:0000256" key="10">
    <source>
        <dbReference type="PIRSR" id="PIRSR000114-3"/>
    </source>
</evidence>
<protein>
    <recommendedName>
        <fullName evidence="7">Glycerol-3-phosphate dehydrogenase [NAD(P)+]</fullName>
        <ecNumber evidence="7">1.1.1.94</ecNumber>
    </recommendedName>
    <alternativeName>
        <fullName evidence="7">NAD(P)(+)-dependent glycerol-3-phosphate dehydrogenase</fullName>
    </alternativeName>
    <alternativeName>
        <fullName evidence="7">NAD(P)H-dependent dihydroxyacetone-phosphate reductase</fullName>
    </alternativeName>
</protein>
<dbReference type="eggNOG" id="COG0240">
    <property type="taxonomic scope" value="Bacteria"/>
</dbReference>
<proteinExistence type="inferred from homology"/>
<keyword evidence="4 7" id="KW-0443">Lipid metabolism</keyword>
<dbReference type="GO" id="GO:0008654">
    <property type="term" value="P:phospholipid biosynthetic process"/>
    <property type="evidence" value="ECO:0007669"/>
    <property type="project" value="UniProtKB-KW"/>
</dbReference>
<evidence type="ECO:0000256" key="3">
    <source>
        <dbReference type="ARBA" id="ARBA00023002"/>
    </source>
</evidence>
<dbReference type="GO" id="GO:0046168">
    <property type="term" value="P:glycerol-3-phosphate catabolic process"/>
    <property type="evidence" value="ECO:0007669"/>
    <property type="project" value="InterPro"/>
</dbReference>
<dbReference type="PIRSF" id="PIRSF000114">
    <property type="entry name" value="Glycerol-3-P_dh"/>
    <property type="match status" value="1"/>
</dbReference>
<dbReference type="InterPro" id="IPR011128">
    <property type="entry name" value="G3P_DH_NAD-dep_N"/>
</dbReference>
<dbReference type="EMBL" id="CP006939">
    <property type="protein sequence ID" value="AHC13740.1"/>
    <property type="molecule type" value="Genomic_DNA"/>
</dbReference>
<evidence type="ECO:0000313" key="16">
    <source>
        <dbReference type="Proteomes" id="UP000018680"/>
    </source>
</evidence>
<evidence type="ECO:0000256" key="11">
    <source>
        <dbReference type="RuleBase" id="RU000437"/>
    </source>
</evidence>
<dbReference type="UniPathway" id="UPA00940"/>
<dbReference type="InterPro" id="IPR006168">
    <property type="entry name" value="G3P_DH_NAD-dep"/>
</dbReference>
<dbReference type="PATRIC" id="fig|1307761.3.peg.301"/>
<feature type="binding site" evidence="7">
    <location>
        <position position="267"/>
    </location>
    <ligand>
        <name>sn-glycerol 3-phosphate</name>
        <dbReference type="ChEBI" id="CHEBI:57597"/>
    </ligand>
</feature>
<dbReference type="RefSeq" id="WP_024266673.1">
    <property type="nucleotide sequence ID" value="NC_023035.1"/>
</dbReference>
<keyword evidence="7" id="KW-0963">Cytoplasm</keyword>
<comment type="catalytic activity">
    <reaction evidence="7 12">
        <text>sn-glycerol 3-phosphate + NADP(+) = dihydroxyacetone phosphate + NADPH + H(+)</text>
        <dbReference type="Rhea" id="RHEA:11096"/>
        <dbReference type="ChEBI" id="CHEBI:15378"/>
        <dbReference type="ChEBI" id="CHEBI:57597"/>
        <dbReference type="ChEBI" id="CHEBI:57642"/>
        <dbReference type="ChEBI" id="CHEBI:57783"/>
        <dbReference type="ChEBI" id="CHEBI:58349"/>
        <dbReference type="EC" id="1.1.1.94"/>
    </reaction>
</comment>
<feature type="binding site" evidence="7">
    <location>
        <position position="109"/>
    </location>
    <ligand>
        <name>NADPH</name>
        <dbReference type="ChEBI" id="CHEBI:57783"/>
    </ligand>
</feature>
<dbReference type="SUPFAM" id="SSF51735">
    <property type="entry name" value="NAD(P)-binding Rossmann-fold domains"/>
    <property type="match status" value="1"/>
</dbReference>
<feature type="binding site" evidence="10">
    <location>
        <position position="83"/>
    </location>
    <ligand>
        <name>NAD(+)</name>
        <dbReference type="ChEBI" id="CHEBI:57540"/>
    </ligand>
</feature>
<evidence type="ECO:0000256" key="7">
    <source>
        <dbReference type="HAMAP-Rule" id="MF_00394"/>
    </source>
</evidence>
<keyword evidence="6 7" id="KW-1208">Phospholipid metabolism</keyword>
<feature type="binding site" evidence="10">
    <location>
        <position position="267"/>
    </location>
    <ligand>
        <name>NAD(+)</name>
        <dbReference type="ChEBI" id="CHEBI:57540"/>
    </ligand>
</feature>
<dbReference type="KEGG" id="slr:L21SP2_0300"/>
<dbReference type="GO" id="GO:0005829">
    <property type="term" value="C:cytosol"/>
    <property type="evidence" value="ECO:0007669"/>
    <property type="project" value="TreeGrafter"/>
</dbReference>
<dbReference type="GO" id="GO:0141153">
    <property type="term" value="F:glycerol-3-phosphate dehydrogenase (NADP+) activity"/>
    <property type="evidence" value="ECO:0007669"/>
    <property type="project" value="RHEA"/>
</dbReference>
<feature type="binding site" evidence="7">
    <location>
        <position position="302"/>
    </location>
    <ligand>
        <name>NADPH</name>
        <dbReference type="ChEBI" id="CHEBI:57783"/>
    </ligand>
</feature>
<name>V5WDP6_9SPIO</name>
<feature type="binding site" evidence="10">
    <location>
        <position position="146"/>
    </location>
    <ligand>
        <name>NAD(+)</name>
        <dbReference type="ChEBI" id="CHEBI:57540"/>
    </ligand>
</feature>
<feature type="domain" description="Glycerol-3-phosphate dehydrogenase NAD-dependent C-terminal" evidence="14">
    <location>
        <begin position="186"/>
        <end position="338"/>
    </location>
</feature>
<dbReference type="Gene3D" id="1.10.1040.10">
    <property type="entry name" value="N-(1-d-carboxylethyl)-l-norvaline Dehydrogenase, domain 2"/>
    <property type="match status" value="1"/>
</dbReference>
<dbReference type="Pfam" id="PF01210">
    <property type="entry name" value="NAD_Gly3P_dh_N"/>
    <property type="match status" value="1"/>
</dbReference>
<feature type="binding site" evidence="10">
    <location>
        <begin position="8"/>
        <end position="13"/>
    </location>
    <ligand>
        <name>NAD(+)</name>
        <dbReference type="ChEBI" id="CHEBI:57540"/>
    </ligand>
</feature>
<reference evidence="15 16" key="1">
    <citation type="journal article" date="2015" name="Stand. Genomic Sci.">
        <title>Complete genome sequence and description of Salinispira pacifica gen. nov., sp. nov., a novel spirochaete isolated form a hypersaline microbial mat.</title>
        <authorList>
            <person name="Ben Hania W."/>
            <person name="Joseph M."/>
            <person name="Schumann P."/>
            <person name="Bunk B."/>
            <person name="Fiebig A."/>
            <person name="Sproer C."/>
            <person name="Klenk H.P."/>
            <person name="Fardeau M.L."/>
            <person name="Spring S."/>
        </authorList>
    </citation>
    <scope>NUCLEOTIDE SEQUENCE [LARGE SCALE GENOMIC DNA]</scope>
    <source>
        <strain evidence="15 16">L21-RPul-D2</strain>
    </source>
</reference>
<evidence type="ECO:0000259" key="14">
    <source>
        <dbReference type="Pfam" id="PF07479"/>
    </source>
</evidence>
<keyword evidence="3 7" id="KW-0560">Oxidoreductase</keyword>
<evidence type="ECO:0000313" key="15">
    <source>
        <dbReference type="EMBL" id="AHC13740.1"/>
    </source>
</evidence>
<feature type="binding site" evidence="7">
    <location>
        <position position="109"/>
    </location>
    <ligand>
        <name>sn-glycerol 3-phosphate</name>
        <dbReference type="ChEBI" id="CHEBI:57597"/>
    </ligand>
</feature>
<dbReference type="Gene3D" id="3.40.50.720">
    <property type="entry name" value="NAD(P)-binding Rossmann-like Domain"/>
    <property type="match status" value="1"/>
</dbReference>
<dbReference type="Pfam" id="PF07479">
    <property type="entry name" value="NAD_Gly3P_dh_C"/>
    <property type="match status" value="1"/>
</dbReference>
<dbReference type="GO" id="GO:0005975">
    <property type="term" value="P:carbohydrate metabolic process"/>
    <property type="evidence" value="ECO:0007669"/>
    <property type="project" value="InterPro"/>
</dbReference>
<feature type="binding site" evidence="7">
    <location>
        <position position="146"/>
    </location>
    <ligand>
        <name>NADPH</name>
        <dbReference type="ChEBI" id="CHEBI:57783"/>
    </ligand>
</feature>
<evidence type="ECO:0000256" key="12">
    <source>
        <dbReference type="RuleBase" id="RU000439"/>
    </source>
</evidence>
<feature type="binding site" evidence="7">
    <location>
        <position position="267"/>
    </location>
    <ligand>
        <name>NADPH</name>
        <dbReference type="ChEBI" id="CHEBI:57783"/>
    </ligand>
</feature>
<comment type="pathway">
    <text evidence="7">Membrane lipid metabolism; glycerophospholipid metabolism.</text>
</comment>
<evidence type="ECO:0000256" key="4">
    <source>
        <dbReference type="ARBA" id="ARBA00023098"/>
    </source>
</evidence>
<comment type="caution">
    <text evidence="7">Lacks conserved residue(s) required for the propagation of feature annotation.</text>
</comment>
<dbReference type="PRINTS" id="PR00077">
    <property type="entry name" value="GPDHDRGNASE"/>
</dbReference>
<keyword evidence="7 10" id="KW-0520">NAD</keyword>
<feature type="binding site" evidence="7">
    <location>
        <position position="268"/>
    </location>
    <ligand>
        <name>sn-glycerol 3-phosphate</name>
        <dbReference type="ChEBI" id="CHEBI:57597"/>
    </ligand>
</feature>
<dbReference type="GO" id="GO:0141152">
    <property type="term" value="F:glycerol-3-phosphate dehydrogenase (NAD+) activity"/>
    <property type="evidence" value="ECO:0007669"/>
    <property type="project" value="RHEA"/>
</dbReference>
<dbReference type="EC" id="1.1.1.94" evidence="7"/>
<keyword evidence="7" id="KW-0547">Nucleotide-binding</keyword>
<evidence type="ECO:0000259" key="13">
    <source>
        <dbReference type="Pfam" id="PF01210"/>
    </source>
</evidence>
<feature type="active site" description="Proton acceptor" evidence="7 8">
    <location>
        <position position="197"/>
    </location>
</feature>
<feature type="binding site" evidence="7">
    <location>
        <position position="300"/>
    </location>
    <ligand>
        <name>NADPH</name>
        <dbReference type="ChEBI" id="CHEBI:57783"/>
    </ligand>
</feature>
<feature type="binding site" evidence="7">
    <location>
        <position position="197"/>
    </location>
    <ligand>
        <name>sn-glycerol 3-phosphate</name>
        <dbReference type="ChEBI" id="CHEBI:57597"/>
    </ligand>
</feature>
<evidence type="ECO:0000256" key="1">
    <source>
        <dbReference type="ARBA" id="ARBA00011009"/>
    </source>
</evidence>
<feature type="binding site" evidence="7">
    <location>
        <position position="144"/>
    </location>
    <ligand>
        <name>sn-glycerol 3-phosphate</name>
        <dbReference type="ChEBI" id="CHEBI:57597"/>
    </ligand>
</feature>
<dbReference type="PANTHER" id="PTHR11728:SF1">
    <property type="entry name" value="GLYCEROL-3-PHOSPHATE DEHYDROGENASE [NAD(+)] 2, CHLOROPLASTIC"/>
    <property type="match status" value="1"/>
</dbReference>
<dbReference type="InterPro" id="IPR006109">
    <property type="entry name" value="G3P_DH_NAD-dep_C"/>
</dbReference>
<evidence type="ECO:0000256" key="2">
    <source>
        <dbReference type="ARBA" id="ARBA00022516"/>
    </source>
</evidence>
<feature type="binding site" evidence="9">
    <location>
        <position position="109"/>
    </location>
    <ligand>
        <name>substrate</name>
    </ligand>
</feature>
<dbReference type="SUPFAM" id="SSF48179">
    <property type="entry name" value="6-phosphogluconate dehydrogenase C-terminal domain-like"/>
    <property type="match status" value="1"/>
</dbReference>
<dbReference type="OrthoDB" id="9812273at2"/>
<dbReference type="InterPro" id="IPR013328">
    <property type="entry name" value="6PGD_dom2"/>
</dbReference>
<evidence type="ECO:0000256" key="9">
    <source>
        <dbReference type="PIRSR" id="PIRSR000114-2"/>
    </source>
</evidence>
<gene>
    <name evidence="7" type="primary">gpsA</name>
    <name evidence="15" type="ORF">L21SP2_0300</name>
</gene>
<keyword evidence="2 7" id="KW-0444">Lipid biosynthesis</keyword>
<feature type="domain" description="Glycerol-3-phosphate dehydrogenase NAD-dependent N-terminal" evidence="13">
    <location>
        <begin position="3"/>
        <end position="165"/>
    </location>
</feature>
<comment type="catalytic activity">
    <reaction evidence="7">
        <text>sn-glycerol 3-phosphate + NAD(+) = dihydroxyacetone phosphate + NADH + H(+)</text>
        <dbReference type="Rhea" id="RHEA:11092"/>
        <dbReference type="ChEBI" id="CHEBI:15378"/>
        <dbReference type="ChEBI" id="CHEBI:57540"/>
        <dbReference type="ChEBI" id="CHEBI:57597"/>
        <dbReference type="ChEBI" id="CHEBI:57642"/>
        <dbReference type="ChEBI" id="CHEBI:57945"/>
        <dbReference type="EC" id="1.1.1.94"/>
    </reaction>
</comment>
<keyword evidence="5 7" id="KW-0594">Phospholipid biosynthesis</keyword>
<organism evidence="15 16">
    <name type="scientific">Salinispira pacifica</name>
    <dbReference type="NCBI Taxonomy" id="1307761"/>
    <lineage>
        <taxon>Bacteria</taxon>
        <taxon>Pseudomonadati</taxon>
        <taxon>Spirochaetota</taxon>
        <taxon>Spirochaetia</taxon>
        <taxon>Spirochaetales</taxon>
        <taxon>Spirochaetaceae</taxon>
        <taxon>Salinispira</taxon>
    </lineage>
</organism>
<feature type="binding site" evidence="10">
    <location>
        <position position="32"/>
    </location>
    <ligand>
        <name>NAD(+)</name>
        <dbReference type="ChEBI" id="CHEBI:57540"/>
    </ligand>
</feature>
<dbReference type="Proteomes" id="UP000018680">
    <property type="component" value="Chromosome"/>
</dbReference>
<sequence>MSKVGIIGAGAWGTAIAKNIGENGHDVLMWAFEEDVVKGINDDNENRRYLPGIRLPKAVKASTDIREAASGREFIILASPSLFLLSTIRQILTVPSIMEGEAVIGVLTKGFMLTNRGPRLIIETLEDYLPGFYKGNLVYISGPSHAEEVSRGILTGLISASQNPRNSIKIRELLNSRTLMMFSSLDVVGVQVSAALKNVIAIAFGILDALKEYSGSVGDNTESLLLAGGLNEIQQFGAAVGASHPETFTSIAAVGDLDVTCRSIHGRNRRFGREIILKDLLQKYSGIDELINDFQNIGYLPEGAVAVRAMKEIVDRQKLKMPISMGVYRILNKESKPLEESERILQTLTGASIKPGDIDFHVDLSKHL</sequence>
<dbReference type="NCBIfam" id="NF000942">
    <property type="entry name" value="PRK00094.1-4"/>
    <property type="match status" value="1"/>
</dbReference>
<evidence type="ECO:0000256" key="6">
    <source>
        <dbReference type="ARBA" id="ARBA00023264"/>
    </source>
</evidence>
<feature type="binding site" evidence="7">
    <location>
        <position position="49"/>
    </location>
    <ligand>
        <name>NADPH</name>
        <dbReference type="ChEBI" id="CHEBI:57783"/>
    </ligand>
</feature>
<dbReference type="GO" id="GO:0006650">
    <property type="term" value="P:glycerophospholipid metabolic process"/>
    <property type="evidence" value="ECO:0007669"/>
    <property type="project" value="UniProtKB-UniRule"/>
</dbReference>
<dbReference type="InterPro" id="IPR008927">
    <property type="entry name" value="6-PGluconate_DH-like_C_sf"/>
</dbReference>
<dbReference type="HOGENOM" id="CLU_033449_0_0_12"/>
<feature type="binding site" evidence="7">
    <location>
        <position position="256"/>
    </location>
    <ligand>
        <name>sn-glycerol 3-phosphate</name>
        <dbReference type="ChEBI" id="CHEBI:57597"/>
    </ligand>
</feature>
<feature type="binding site" evidence="7">
    <location>
        <position position="12"/>
    </location>
    <ligand>
        <name>NADPH</name>
        <dbReference type="ChEBI" id="CHEBI:57783"/>
    </ligand>
</feature>
<comment type="similarity">
    <text evidence="1 7 11">Belongs to the NAD-dependent glycerol-3-phosphate dehydrogenase family.</text>
</comment>
<accession>V5WDP6</accession>
<comment type="subcellular location">
    <subcellularLocation>
        <location evidence="7">Cytoplasm</location>
    </subcellularLocation>
</comment>
<evidence type="ECO:0000256" key="5">
    <source>
        <dbReference type="ARBA" id="ARBA00023209"/>
    </source>
</evidence>
<evidence type="ECO:0000256" key="8">
    <source>
        <dbReference type="PIRSR" id="PIRSR000114-1"/>
    </source>
</evidence>
<dbReference type="NCBIfam" id="NF000940">
    <property type="entry name" value="PRK00094.1-2"/>
    <property type="match status" value="1"/>
</dbReference>
<comment type="function">
    <text evidence="7">Catalyzes the reduction of the glycolytic intermediate dihydroxyacetone phosphate (DHAP) to sn-glycerol 3-phosphate (G3P), the key precursor for phospholipid synthesis.</text>
</comment>
<feature type="binding site" evidence="9">
    <location>
        <begin position="267"/>
        <end position="268"/>
    </location>
    <ligand>
        <name>substrate</name>
    </ligand>
</feature>
<dbReference type="PANTHER" id="PTHR11728">
    <property type="entry name" value="GLYCEROL-3-PHOSPHATE DEHYDROGENASE"/>
    <property type="match status" value="1"/>
</dbReference>